<feature type="transmembrane region" description="Helical" evidence="7">
    <location>
        <begin position="27"/>
        <end position="45"/>
    </location>
</feature>
<protein>
    <submittedName>
        <fullName evidence="9">Integral membrane protein, putative</fullName>
    </submittedName>
</protein>
<organism evidence="9">
    <name type="scientific">Saccharolobus solfataricus (strain 98/2)</name>
    <name type="common">Sulfolobus solfataricus</name>
    <dbReference type="NCBI Taxonomy" id="555311"/>
    <lineage>
        <taxon>Archaea</taxon>
        <taxon>Thermoproteota</taxon>
        <taxon>Thermoprotei</taxon>
        <taxon>Sulfolobales</taxon>
        <taxon>Sulfolobaceae</taxon>
        <taxon>Saccharolobus</taxon>
    </lineage>
</organism>
<dbReference type="Gene3D" id="1.20.1640.10">
    <property type="entry name" value="Multidrug efflux transporter AcrB transmembrane domain"/>
    <property type="match status" value="1"/>
</dbReference>
<evidence type="ECO:0000313" key="9">
    <source>
        <dbReference type="EMBL" id="ACX91678.1"/>
    </source>
</evidence>
<feature type="transmembrane region" description="Helical" evidence="7">
    <location>
        <begin position="323"/>
        <end position="340"/>
    </location>
</feature>
<name>D0KSF9_SACS9</name>
<evidence type="ECO:0000256" key="2">
    <source>
        <dbReference type="ARBA" id="ARBA00010157"/>
    </source>
</evidence>
<feature type="domain" description="Membrane transport protein MMPL" evidence="8">
    <location>
        <begin position="300"/>
        <end position="486"/>
    </location>
</feature>
<reference evidence="9" key="1">
    <citation type="submission" date="2009-10" db="EMBL/GenBank/DDBJ databases">
        <title>Complete sequence of Sulfolobus solfataricus 98/2.</title>
        <authorList>
            <consortium name="US DOE Joint Genome Institute"/>
            <person name="Lucas S."/>
            <person name="Copeland A."/>
            <person name="Lapidus A."/>
            <person name="Glavina del Rio T."/>
            <person name="Tice H."/>
            <person name="Bruce D."/>
            <person name="Goodwin L."/>
            <person name="Pitluck S."/>
            <person name="Munk A.C."/>
            <person name="Brettin T."/>
            <person name="Detter J.C."/>
            <person name="Han C."/>
            <person name="Tapia R."/>
            <person name="Larimer F."/>
            <person name="Land M."/>
            <person name="Hauser L."/>
            <person name="Kyrpides N."/>
            <person name="Ovchinnikova G."/>
            <person name="Mead D."/>
        </authorList>
    </citation>
    <scope>NUCLEOTIDE SEQUENCE [LARGE SCALE GENOMIC DNA]</scope>
    <source>
        <strain evidence="9">98/2</strain>
    </source>
</reference>
<dbReference type="SUPFAM" id="SSF82866">
    <property type="entry name" value="Multidrug efflux transporter AcrB transmembrane domain"/>
    <property type="match status" value="1"/>
</dbReference>
<sequence length="493" mass="56342">MVTIVKLVFPQYFLLYPKPRNNVKKGIVLLVLWLLLITVLLPYAIETPSLLTYSDSPFLSSSIQSVRADRIVTNYFHTGNIDNLYVIVNSSSYNQALQEIYSNLYLLNNATVITPTEYINTLKAEYLEYLGLNETKLPSIVSQFYNNLTRLKLYLISNFQYFEYQLNTTFGLPLHNFSSNICPVYKENFEKLNGTILDKARYAGYLTFKDPFLFYFGFNNYTNYTLALNFLIRFNNYTNLIDKILKAGNITSINDNDIIYNINTSFNSSFHKGSLWLFIIEVPSNESLININQFTENLKNAYVIGHLAYYAQSSYYTQSNVEIIDMTTIILVMILLILLVRSIVPILILVFSAGTSLLLAYGLMYMETLLGYKIYYISGLVVPPIVFGLNIDYGILFVYRYFEEISRNNQDALLYALKNSMKGILLSGISITVGFSSFILSPSTLLQNIGIALVTSSISALIPAVFFTYALLLLIPQRYLSFPRRESVRNVII</sequence>
<dbReference type="GO" id="GO:0005886">
    <property type="term" value="C:plasma membrane"/>
    <property type="evidence" value="ECO:0007669"/>
    <property type="project" value="UniProtKB-SubCell"/>
</dbReference>
<gene>
    <name evidence="9" type="ordered locus">Ssol_1445</name>
</gene>
<dbReference type="Pfam" id="PF03176">
    <property type="entry name" value="MMPL"/>
    <property type="match status" value="1"/>
</dbReference>
<feature type="transmembrane region" description="Helical" evidence="7">
    <location>
        <begin position="449"/>
        <end position="475"/>
    </location>
</feature>
<evidence type="ECO:0000259" key="8">
    <source>
        <dbReference type="Pfam" id="PF03176"/>
    </source>
</evidence>
<evidence type="ECO:0000256" key="6">
    <source>
        <dbReference type="ARBA" id="ARBA00023136"/>
    </source>
</evidence>
<evidence type="ECO:0000256" key="1">
    <source>
        <dbReference type="ARBA" id="ARBA00004651"/>
    </source>
</evidence>
<keyword evidence="6 7" id="KW-0472">Membrane</keyword>
<accession>D0KSF9</accession>
<dbReference type="AlphaFoldDB" id="D0KSF9"/>
<proteinExistence type="inferred from homology"/>
<feature type="transmembrane region" description="Helical" evidence="7">
    <location>
        <begin position="347"/>
        <end position="364"/>
    </location>
</feature>
<dbReference type="InterPro" id="IPR050545">
    <property type="entry name" value="Mycobact_MmpL"/>
</dbReference>
<dbReference type="HOGENOM" id="CLU_552793_0_0_2"/>
<comment type="similarity">
    <text evidence="2">Belongs to the resistance-nodulation-cell division (RND) (TC 2.A.6) family. MmpL subfamily.</text>
</comment>
<evidence type="ECO:0000256" key="5">
    <source>
        <dbReference type="ARBA" id="ARBA00022989"/>
    </source>
</evidence>
<keyword evidence="3" id="KW-1003">Cell membrane</keyword>
<dbReference type="KEGG" id="sol:Ssol_1445"/>
<evidence type="ECO:0000256" key="4">
    <source>
        <dbReference type="ARBA" id="ARBA00022692"/>
    </source>
</evidence>
<feature type="transmembrane region" description="Helical" evidence="7">
    <location>
        <begin position="376"/>
        <end position="402"/>
    </location>
</feature>
<evidence type="ECO:0000256" key="7">
    <source>
        <dbReference type="SAM" id="Phobius"/>
    </source>
</evidence>
<keyword evidence="4 7" id="KW-0812">Transmembrane</keyword>
<comment type="subcellular location">
    <subcellularLocation>
        <location evidence="1">Cell membrane</location>
        <topology evidence="1">Multi-pass membrane protein</topology>
    </subcellularLocation>
</comment>
<dbReference type="PANTHER" id="PTHR33406">
    <property type="entry name" value="MEMBRANE PROTEIN MJ1562-RELATED"/>
    <property type="match status" value="1"/>
</dbReference>
<evidence type="ECO:0000256" key="3">
    <source>
        <dbReference type="ARBA" id="ARBA00022475"/>
    </source>
</evidence>
<feature type="transmembrane region" description="Helical" evidence="7">
    <location>
        <begin position="423"/>
        <end position="443"/>
    </location>
</feature>
<dbReference type="InterPro" id="IPR004869">
    <property type="entry name" value="MMPL_dom"/>
</dbReference>
<dbReference type="EMBL" id="CP001800">
    <property type="protein sequence ID" value="ACX91678.1"/>
    <property type="molecule type" value="Genomic_DNA"/>
</dbReference>
<dbReference type="PANTHER" id="PTHR33406:SF6">
    <property type="entry name" value="MEMBRANE PROTEIN YDGH-RELATED"/>
    <property type="match status" value="1"/>
</dbReference>
<keyword evidence="5 7" id="KW-1133">Transmembrane helix</keyword>